<dbReference type="AlphaFoldDB" id="A0A0E9USQ3"/>
<proteinExistence type="predicted"/>
<dbReference type="EMBL" id="GBXM01039735">
    <property type="protein sequence ID" value="JAH68842.1"/>
    <property type="molecule type" value="Transcribed_RNA"/>
</dbReference>
<organism evidence="1">
    <name type="scientific">Anguilla anguilla</name>
    <name type="common">European freshwater eel</name>
    <name type="synonym">Muraena anguilla</name>
    <dbReference type="NCBI Taxonomy" id="7936"/>
    <lineage>
        <taxon>Eukaryota</taxon>
        <taxon>Metazoa</taxon>
        <taxon>Chordata</taxon>
        <taxon>Craniata</taxon>
        <taxon>Vertebrata</taxon>
        <taxon>Euteleostomi</taxon>
        <taxon>Actinopterygii</taxon>
        <taxon>Neopterygii</taxon>
        <taxon>Teleostei</taxon>
        <taxon>Anguilliformes</taxon>
        <taxon>Anguillidae</taxon>
        <taxon>Anguilla</taxon>
    </lineage>
</organism>
<evidence type="ECO:0000313" key="1">
    <source>
        <dbReference type="EMBL" id="JAH68842.1"/>
    </source>
</evidence>
<reference evidence="1" key="1">
    <citation type="submission" date="2014-11" db="EMBL/GenBank/DDBJ databases">
        <authorList>
            <person name="Amaro Gonzalez C."/>
        </authorList>
    </citation>
    <scope>NUCLEOTIDE SEQUENCE</scope>
</reference>
<name>A0A0E9USQ3_ANGAN</name>
<sequence length="56" mass="6713">MLILEVGVIRKALCHFYFCIHLTLRFNRPIGKMPLAFKELLDLWSNQINYGWSCWI</sequence>
<reference evidence="1" key="2">
    <citation type="journal article" date="2015" name="Fish Shellfish Immunol.">
        <title>Early steps in the European eel (Anguilla anguilla)-Vibrio vulnificus interaction in the gills: Role of the RtxA13 toxin.</title>
        <authorList>
            <person name="Callol A."/>
            <person name="Pajuelo D."/>
            <person name="Ebbesson L."/>
            <person name="Teles M."/>
            <person name="MacKenzie S."/>
            <person name="Amaro C."/>
        </authorList>
    </citation>
    <scope>NUCLEOTIDE SEQUENCE</scope>
</reference>
<protein>
    <submittedName>
        <fullName evidence="1">Uncharacterized protein</fullName>
    </submittedName>
</protein>
<accession>A0A0E9USQ3</accession>